<dbReference type="SUPFAM" id="SSF46785">
    <property type="entry name" value="Winged helix' DNA-binding domain"/>
    <property type="match status" value="2"/>
</dbReference>
<dbReference type="Proteomes" id="UP001300502">
    <property type="component" value="Unassembled WGS sequence"/>
</dbReference>
<dbReference type="InterPro" id="IPR015633">
    <property type="entry name" value="E2F"/>
</dbReference>
<keyword evidence="9" id="KW-1185">Reference proteome</keyword>
<evidence type="ECO:0000313" key="9">
    <source>
        <dbReference type="Proteomes" id="UP001300502"/>
    </source>
</evidence>
<accession>A0AAV9IAE5</accession>
<feature type="domain" description="E2F/DP family winged-helix DNA-binding" evidence="7">
    <location>
        <begin position="174"/>
        <end position="239"/>
    </location>
</feature>
<reference evidence="8 9" key="1">
    <citation type="submission" date="2022-07" db="EMBL/GenBank/DDBJ databases">
        <title>Genome-wide signatures of adaptation to extreme environments.</title>
        <authorList>
            <person name="Cho C.H."/>
            <person name="Yoon H.S."/>
        </authorList>
    </citation>
    <scope>NUCLEOTIDE SEQUENCE [LARGE SCALE GENOMIC DNA]</scope>
    <source>
        <strain evidence="8 9">108.79 E11</strain>
    </source>
</reference>
<dbReference type="Pfam" id="PF02319">
    <property type="entry name" value="WHD_E2F_TDP"/>
    <property type="match status" value="2"/>
</dbReference>
<dbReference type="EMBL" id="JANCYU010000022">
    <property type="protein sequence ID" value="KAK4524201.1"/>
    <property type="molecule type" value="Genomic_DNA"/>
</dbReference>
<gene>
    <name evidence="8" type="ORF">GAYE_SCF02G2100</name>
</gene>
<dbReference type="AlphaFoldDB" id="A0AAV9IAE5"/>
<dbReference type="SMART" id="SM01372">
    <property type="entry name" value="E2F_TDP"/>
    <property type="match status" value="2"/>
</dbReference>
<protein>
    <recommendedName>
        <fullName evidence="7">E2F/DP family winged-helix DNA-binding domain-containing protein</fullName>
    </recommendedName>
</protein>
<keyword evidence="2 5" id="KW-0805">Transcription regulation</keyword>
<evidence type="ECO:0000256" key="3">
    <source>
        <dbReference type="ARBA" id="ARBA00023125"/>
    </source>
</evidence>
<feature type="domain" description="E2F/DP family winged-helix DNA-binding" evidence="7">
    <location>
        <begin position="304"/>
        <end position="383"/>
    </location>
</feature>
<feature type="compositionally biased region" description="Polar residues" evidence="6">
    <location>
        <begin position="29"/>
        <end position="51"/>
    </location>
</feature>
<feature type="region of interest" description="Disordered" evidence="6">
    <location>
        <begin position="584"/>
        <end position="603"/>
    </location>
</feature>
<evidence type="ECO:0000256" key="4">
    <source>
        <dbReference type="ARBA" id="ARBA00023163"/>
    </source>
</evidence>
<dbReference type="GO" id="GO:0000978">
    <property type="term" value="F:RNA polymerase II cis-regulatory region sequence-specific DNA binding"/>
    <property type="evidence" value="ECO:0007669"/>
    <property type="project" value="InterPro"/>
</dbReference>
<name>A0AAV9IAE5_9RHOD</name>
<evidence type="ECO:0000256" key="6">
    <source>
        <dbReference type="SAM" id="MobiDB-lite"/>
    </source>
</evidence>
<dbReference type="PANTHER" id="PTHR12081:SF7">
    <property type="entry name" value="TRANSCRIPTION FACTOR EFL-3"/>
    <property type="match status" value="1"/>
</dbReference>
<evidence type="ECO:0000256" key="1">
    <source>
        <dbReference type="ARBA" id="ARBA00010940"/>
    </source>
</evidence>
<proteinExistence type="inferred from homology"/>
<feature type="region of interest" description="Disordered" evidence="6">
    <location>
        <begin position="267"/>
        <end position="304"/>
    </location>
</feature>
<evidence type="ECO:0000256" key="2">
    <source>
        <dbReference type="ARBA" id="ARBA00023015"/>
    </source>
</evidence>
<comment type="caution">
    <text evidence="8">The sequence shown here is derived from an EMBL/GenBank/DDBJ whole genome shotgun (WGS) entry which is preliminary data.</text>
</comment>
<evidence type="ECO:0000256" key="5">
    <source>
        <dbReference type="RuleBase" id="RU003796"/>
    </source>
</evidence>
<dbReference type="GO" id="GO:0090575">
    <property type="term" value="C:RNA polymerase II transcription regulator complex"/>
    <property type="evidence" value="ECO:0007669"/>
    <property type="project" value="TreeGrafter"/>
</dbReference>
<dbReference type="InterPro" id="IPR036390">
    <property type="entry name" value="WH_DNA-bd_sf"/>
</dbReference>
<dbReference type="Gene3D" id="1.10.10.10">
    <property type="entry name" value="Winged helix-like DNA-binding domain superfamily/Winged helix DNA-binding domain"/>
    <property type="match status" value="2"/>
</dbReference>
<keyword evidence="4 5" id="KW-0804">Transcription</keyword>
<sequence>MDLFQSQSRVSVDSFVNPVEARSNYAKRVSSTPTVDTAARQTSETSESVSADLQRNINQQGALWSCDWGSNRAESQTVRVQVNEASIDAENIKLKDPALQIVPSKEACYPQRYKEREKNTSSFRFQATDAVRYEERSLGTGCPGKTIKNELNRFSWKEEASRGTKRYSLVSNKRGYKSLSLLCENFIKLYGNHSNEEFFVDQVARLLNVGRRRIYDIVNVLESIGIVVKKKRNHYTWQGVDRIPFTLIALKVSNEVGNVLKQPSSYTVNTVESPSSSSDECSMSSQKDEDSEGETQLSPHQNDQNDKVLGVLTQRFIKLFLESNESVISFQEIIRLLLGEQDKDVKSKTGIRRLYDIANILSALQLIQKTQNWNGEMAYQWLLSEVTYLHMFKSNKPSEEKNALSRKRDISSCTEYQGVEHLKPKLLRPNEANEFCHSTDSNPSVSKDLEVSVAQSFQNQVASTANQEETHEASMDCCINANQVQGVVPSAYTYLPNWFTASNLLFMNNYSSYELRSSLAEFQRNIIQLWSRWFEHLPATFKLERSESSVSVSTSLPNMNFIPVPPCWSIWPFPQSSVDVSSSYGNNDVVDEDDKNSEGKLRN</sequence>
<organism evidence="8 9">
    <name type="scientific">Galdieria yellowstonensis</name>
    <dbReference type="NCBI Taxonomy" id="3028027"/>
    <lineage>
        <taxon>Eukaryota</taxon>
        <taxon>Rhodophyta</taxon>
        <taxon>Bangiophyceae</taxon>
        <taxon>Galdieriales</taxon>
        <taxon>Galdieriaceae</taxon>
        <taxon>Galdieria</taxon>
    </lineage>
</organism>
<comment type="subcellular location">
    <subcellularLocation>
        <location evidence="5">Nucleus</location>
    </subcellularLocation>
</comment>
<keyword evidence="3 5" id="KW-0238">DNA-binding</keyword>
<evidence type="ECO:0000313" key="8">
    <source>
        <dbReference type="EMBL" id="KAK4524201.1"/>
    </source>
</evidence>
<feature type="region of interest" description="Disordered" evidence="6">
    <location>
        <begin position="26"/>
        <end position="51"/>
    </location>
</feature>
<keyword evidence="5" id="KW-0539">Nucleus</keyword>
<dbReference type="InterPro" id="IPR036388">
    <property type="entry name" value="WH-like_DNA-bd_sf"/>
</dbReference>
<dbReference type="GO" id="GO:0000981">
    <property type="term" value="F:DNA-binding transcription factor activity, RNA polymerase II-specific"/>
    <property type="evidence" value="ECO:0007669"/>
    <property type="project" value="TreeGrafter"/>
</dbReference>
<feature type="compositionally biased region" description="Low complexity" evidence="6">
    <location>
        <begin position="273"/>
        <end position="285"/>
    </location>
</feature>
<evidence type="ECO:0000259" key="7">
    <source>
        <dbReference type="SMART" id="SM01372"/>
    </source>
</evidence>
<dbReference type="PANTHER" id="PTHR12081">
    <property type="entry name" value="TRANSCRIPTION FACTOR E2F"/>
    <property type="match status" value="1"/>
</dbReference>
<comment type="similarity">
    <text evidence="1 5">Belongs to the E2F/DP family.</text>
</comment>
<dbReference type="InterPro" id="IPR003316">
    <property type="entry name" value="E2F_WHTH_DNA-bd_dom"/>
</dbReference>